<dbReference type="InterPro" id="IPR051257">
    <property type="entry name" value="Diverse_CBS-Domain"/>
</dbReference>
<name>F3KSL2_9BURK</name>
<dbReference type="eggNOG" id="COG0517">
    <property type="taxonomic scope" value="Bacteria"/>
</dbReference>
<dbReference type="PANTHER" id="PTHR43080:SF26">
    <property type="entry name" value="REGULATORY PROTEIN"/>
    <property type="match status" value="1"/>
</dbReference>
<dbReference type="Proteomes" id="UP000016368">
    <property type="component" value="Unassembled WGS sequence"/>
</dbReference>
<protein>
    <submittedName>
        <fullName evidence="4">CBS domain-containing protein</fullName>
    </submittedName>
</protein>
<gene>
    <name evidence="4" type="ORF">HGR_07206</name>
</gene>
<dbReference type="Pfam" id="PF00571">
    <property type="entry name" value="CBS"/>
    <property type="match status" value="2"/>
</dbReference>
<dbReference type="RefSeq" id="WP_006297476.1">
    <property type="nucleotide sequence ID" value="NZ_AEGR01000052.1"/>
</dbReference>
<organism evidence="4 5">
    <name type="scientific">Hylemonella gracilis ATCC 19624</name>
    <dbReference type="NCBI Taxonomy" id="887062"/>
    <lineage>
        <taxon>Bacteria</taxon>
        <taxon>Pseudomonadati</taxon>
        <taxon>Pseudomonadota</taxon>
        <taxon>Betaproteobacteria</taxon>
        <taxon>Burkholderiales</taxon>
        <taxon>Comamonadaceae</taxon>
        <taxon>Hylemonella</taxon>
    </lineage>
</organism>
<proteinExistence type="predicted"/>
<evidence type="ECO:0000259" key="3">
    <source>
        <dbReference type="PROSITE" id="PS51371"/>
    </source>
</evidence>
<dbReference type="STRING" id="887062.HGR_07206"/>
<feature type="domain" description="CBS" evidence="3">
    <location>
        <begin position="191"/>
        <end position="267"/>
    </location>
</feature>
<dbReference type="PROSITE" id="PS51371">
    <property type="entry name" value="CBS"/>
    <property type="match status" value="2"/>
</dbReference>
<reference evidence="4 5" key="1">
    <citation type="journal article" date="2011" name="EMBO J.">
        <title>Structural diversity of bacterial flagellar motors.</title>
        <authorList>
            <person name="Chen S."/>
            <person name="Beeby M."/>
            <person name="Murphy G.E."/>
            <person name="Leadbetter J.R."/>
            <person name="Hendrixson D.R."/>
            <person name="Briegel A."/>
            <person name="Li Z."/>
            <person name="Shi J."/>
            <person name="Tocheva E.I."/>
            <person name="Muller A."/>
            <person name="Dobro M.J."/>
            <person name="Jensen G.J."/>
        </authorList>
    </citation>
    <scope>NUCLEOTIDE SEQUENCE [LARGE SCALE GENOMIC DNA]</scope>
    <source>
        <strain evidence="4 5">ATCC 19624</strain>
    </source>
</reference>
<dbReference type="EMBL" id="AEGR01000052">
    <property type="protein sequence ID" value="EGI77081.1"/>
    <property type="molecule type" value="Genomic_DNA"/>
</dbReference>
<evidence type="ECO:0000256" key="2">
    <source>
        <dbReference type="PROSITE-ProRule" id="PRU00703"/>
    </source>
</evidence>
<evidence type="ECO:0000313" key="4">
    <source>
        <dbReference type="EMBL" id="EGI77081.1"/>
    </source>
</evidence>
<dbReference type="Gene3D" id="3.10.580.10">
    <property type="entry name" value="CBS-domain"/>
    <property type="match status" value="1"/>
</dbReference>
<keyword evidence="5" id="KW-1185">Reference proteome</keyword>
<dbReference type="InterPro" id="IPR046342">
    <property type="entry name" value="CBS_dom_sf"/>
</dbReference>
<dbReference type="OrthoDB" id="9811720at2"/>
<evidence type="ECO:0000256" key="1">
    <source>
        <dbReference type="ARBA" id="ARBA00023122"/>
    </source>
</evidence>
<evidence type="ECO:0000313" key="5">
    <source>
        <dbReference type="Proteomes" id="UP000016368"/>
    </source>
</evidence>
<dbReference type="AlphaFoldDB" id="F3KSL2"/>
<dbReference type="PANTHER" id="PTHR43080">
    <property type="entry name" value="CBS DOMAIN-CONTAINING PROTEIN CBSX3, MITOCHONDRIAL"/>
    <property type="match status" value="1"/>
</dbReference>
<dbReference type="SUPFAM" id="SSF54631">
    <property type="entry name" value="CBS-domain pair"/>
    <property type="match status" value="1"/>
</dbReference>
<keyword evidence="1 2" id="KW-0129">CBS domain</keyword>
<comment type="caution">
    <text evidence="4">The sequence shown here is derived from an EMBL/GenBank/DDBJ whole genome shotgun (WGS) entry which is preliminary data.</text>
</comment>
<dbReference type="SMART" id="SM00116">
    <property type="entry name" value="CBS"/>
    <property type="match status" value="2"/>
</dbReference>
<accession>F3KSL2</accession>
<dbReference type="InterPro" id="IPR000644">
    <property type="entry name" value="CBS_dom"/>
</dbReference>
<feature type="domain" description="CBS" evidence="3">
    <location>
        <begin position="112"/>
        <end position="174"/>
    </location>
</feature>
<sequence length="269" mass="28934">MFSIYGENGRIFRGAMEDLLRVEALRGVMRARRLAGQSLDPRSPVPSVIRRTPAHWAYEGSVPPAQTDDGVVQQATEAPRRSLAAGAALSAYARASGPARERQPLRRVVDVMTRKPITVSADATVFDAWRLLGERGVGQAPVLAGARSATPGRLAGLISRAELLDLRRFPRPDAPADAWREFMMQPVSDVMFSPVPAVSPDADLRRVARVLLDADLPGLPVLESVEGGEEDGARGFAGSGPKDGELVGFISRSDLLRAVVNDPPLDLWG</sequence>